<dbReference type="SUPFAM" id="SSF53756">
    <property type="entry name" value="UDP-Glycosyltransferase/glycogen phosphorylase"/>
    <property type="match status" value="1"/>
</dbReference>
<dbReference type="InterPro" id="IPR028098">
    <property type="entry name" value="Glyco_trans_4-like_N"/>
</dbReference>
<dbReference type="AlphaFoldDB" id="A0A553EB38"/>
<proteinExistence type="predicted"/>
<organism evidence="3 4">
    <name type="scientific">Flavobacterium restrictum</name>
    <dbReference type="NCBI Taxonomy" id="2594428"/>
    <lineage>
        <taxon>Bacteria</taxon>
        <taxon>Pseudomonadati</taxon>
        <taxon>Bacteroidota</taxon>
        <taxon>Flavobacteriia</taxon>
        <taxon>Flavobacteriales</taxon>
        <taxon>Flavobacteriaceae</taxon>
        <taxon>Flavobacterium</taxon>
    </lineage>
</organism>
<dbReference type="Proteomes" id="UP000316371">
    <property type="component" value="Unassembled WGS sequence"/>
</dbReference>
<keyword evidence="3" id="KW-0808">Transferase</keyword>
<sequence>MRIVYLVPSIANEGGVARVLSTKANYLVQKLGHEVHIVTQNKGNVPLFYHFDAAIFLHDILLTGTPFAFLWSYQKALSVIFKKIQPDCIIVADNGLKGYLVPWLFPTKTPILFESHGSKFIQEQASKNTFFGKLTYRFLILLKIFCAKKFDTFIVLSEASLQEWKLYNALVIPNPLATIPVKKANLQSKKVIAVARNTYEKGLDRLLPIWQKTSLANPDWTLEIYGNQVTNGTLLQLAKALQIENSVRFYEPVKNIEAKYQEAAVVLMTSRSEGLPMILLEAMAVGLPAIAYDCPCGPRAIITEGENGFLIPDGNENVFIAKLTLLLQNVALRVQMGNNASKITAKYDLETVMLQWQNLFETVAKK</sequence>
<feature type="domain" description="Glycosyl transferase family 1" evidence="1">
    <location>
        <begin position="182"/>
        <end position="342"/>
    </location>
</feature>
<evidence type="ECO:0000313" key="4">
    <source>
        <dbReference type="Proteomes" id="UP000316371"/>
    </source>
</evidence>
<dbReference type="Gene3D" id="3.40.50.2000">
    <property type="entry name" value="Glycogen Phosphorylase B"/>
    <property type="match status" value="2"/>
</dbReference>
<comment type="caution">
    <text evidence="3">The sequence shown here is derived from an EMBL/GenBank/DDBJ whole genome shotgun (WGS) entry which is preliminary data.</text>
</comment>
<protein>
    <submittedName>
        <fullName evidence="3">Glycosyltransferase family 4 protein</fullName>
    </submittedName>
</protein>
<dbReference type="InterPro" id="IPR001296">
    <property type="entry name" value="Glyco_trans_1"/>
</dbReference>
<accession>A0A553EB38</accession>
<name>A0A553EB38_9FLAO</name>
<dbReference type="Pfam" id="PF00534">
    <property type="entry name" value="Glycos_transf_1"/>
    <property type="match status" value="1"/>
</dbReference>
<dbReference type="GO" id="GO:0016757">
    <property type="term" value="F:glycosyltransferase activity"/>
    <property type="evidence" value="ECO:0007669"/>
    <property type="project" value="InterPro"/>
</dbReference>
<dbReference type="CDD" id="cd03820">
    <property type="entry name" value="GT4_AmsD-like"/>
    <property type="match status" value="1"/>
</dbReference>
<dbReference type="RefSeq" id="WP_144255175.1">
    <property type="nucleotide sequence ID" value="NZ_VJZT01000002.1"/>
</dbReference>
<dbReference type="OrthoDB" id="9811239at2"/>
<evidence type="ECO:0000259" key="2">
    <source>
        <dbReference type="Pfam" id="PF13439"/>
    </source>
</evidence>
<dbReference type="Pfam" id="PF13439">
    <property type="entry name" value="Glyco_transf_4"/>
    <property type="match status" value="1"/>
</dbReference>
<gene>
    <name evidence="3" type="ORF">FNW21_02535</name>
</gene>
<feature type="domain" description="Glycosyltransferase subfamily 4-like N-terminal" evidence="2">
    <location>
        <begin position="14"/>
        <end position="175"/>
    </location>
</feature>
<reference evidence="3 4" key="1">
    <citation type="submission" date="2019-07" db="EMBL/GenBank/DDBJ databases">
        <title>Novel species of Flavobacterium.</title>
        <authorList>
            <person name="Liu Q."/>
            <person name="Xin Y.-H."/>
        </authorList>
    </citation>
    <scope>NUCLEOTIDE SEQUENCE [LARGE SCALE GENOMIC DNA]</scope>
    <source>
        <strain evidence="3 4">LB1R34</strain>
    </source>
</reference>
<dbReference type="PANTHER" id="PTHR12526:SF630">
    <property type="entry name" value="GLYCOSYLTRANSFERASE"/>
    <property type="match status" value="1"/>
</dbReference>
<keyword evidence="4" id="KW-1185">Reference proteome</keyword>
<evidence type="ECO:0000259" key="1">
    <source>
        <dbReference type="Pfam" id="PF00534"/>
    </source>
</evidence>
<dbReference type="PANTHER" id="PTHR12526">
    <property type="entry name" value="GLYCOSYLTRANSFERASE"/>
    <property type="match status" value="1"/>
</dbReference>
<dbReference type="EMBL" id="VJZT01000002">
    <property type="protein sequence ID" value="TRX42165.1"/>
    <property type="molecule type" value="Genomic_DNA"/>
</dbReference>
<evidence type="ECO:0000313" key="3">
    <source>
        <dbReference type="EMBL" id="TRX42165.1"/>
    </source>
</evidence>